<dbReference type="Pfam" id="PF13240">
    <property type="entry name" value="Zn_Ribbon_1"/>
    <property type="match status" value="1"/>
</dbReference>
<reference evidence="4 5" key="1">
    <citation type="submission" date="2023-12" db="EMBL/GenBank/DDBJ databases">
        <title>Novel species of the genus Arcicella isolated from rivers.</title>
        <authorList>
            <person name="Lu H."/>
        </authorList>
    </citation>
    <scope>NUCLEOTIDE SEQUENCE [LARGE SCALE GENOMIC DNA]</scope>
    <source>
        <strain evidence="4 5">LMG 21963</strain>
    </source>
</reference>
<proteinExistence type="predicted"/>
<feature type="transmembrane region" description="Helical" evidence="2">
    <location>
        <begin position="508"/>
        <end position="532"/>
    </location>
</feature>
<dbReference type="InterPro" id="IPR026870">
    <property type="entry name" value="Zinc_ribbon_dom"/>
</dbReference>
<feature type="transmembrane region" description="Helical" evidence="2">
    <location>
        <begin position="476"/>
        <end position="496"/>
    </location>
</feature>
<dbReference type="RefSeq" id="WP_323249878.1">
    <property type="nucleotide sequence ID" value="NZ_JAYFUL010000019.1"/>
</dbReference>
<keyword evidence="2" id="KW-1133">Transmembrane helix</keyword>
<feature type="transmembrane region" description="Helical" evidence="2">
    <location>
        <begin position="89"/>
        <end position="107"/>
    </location>
</feature>
<protein>
    <submittedName>
        <fullName evidence="4">DUF3667 domain-containing protein</fullName>
    </submittedName>
</protein>
<feature type="coiled-coil region" evidence="1">
    <location>
        <begin position="131"/>
        <end position="187"/>
    </location>
</feature>
<gene>
    <name evidence="4" type="ORF">VB264_12630</name>
</gene>
<evidence type="ECO:0000256" key="2">
    <source>
        <dbReference type="SAM" id="Phobius"/>
    </source>
</evidence>
<dbReference type="InterPro" id="IPR022134">
    <property type="entry name" value="DUF3667"/>
</dbReference>
<sequence length="533" mass="62522">MSEHKKRRKVEICHNCHTLLRPEDNFCPNCGQENHDLKVPIGHLLFEVVEGFTHLDTKLFNTLRSIFLYPGKITKDFLEGRRGRYIPPIRLYFLASAVFFLFLGIMADEAIEQGQNGSLNGFVDKVSTTKSKEEKENKKKLKEASQKLKAIKSSNDTNGLYEAQQDYEEIKSDIEDLKEQTNEIKKQTNGWIDFVDLDAGEILDEMNIHEDDTLRTLIKNLPETKQRQRLIAIQKQIVLDSINTEELTDVSNEMSEYFTETIGTKNQLRYTLRLHSLKNNAKIQINYFQDTIITIQGSDGNLENKAYKERLLKMSDRELDSLLSIRQKRGRDLNIMGLKPLERGFLRNVTHYELAFENDAEEAIREITHFGIGVFSVMMFILMPIVAYLLKIIYSTRTHSFFTYPFRILRYLWDWILYLIRFRKTRKYQGIPRINEGHTRYYYEHLIFSIHIHSVMFLMIVIFVGAGIFLGYWRQALTATMFGFALYFIVALKVVYRQRIMKTIFKSFILFFLYMISFFTILSITGAIKFALS</sequence>
<comment type="caution">
    <text evidence="4">The sequence shown here is derived from an EMBL/GenBank/DDBJ whole genome shotgun (WGS) entry which is preliminary data.</text>
</comment>
<keyword evidence="2" id="KW-0812">Transmembrane</keyword>
<dbReference type="Pfam" id="PF12412">
    <property type="entry name" value="DUF3667"/>
    <property type="match status" value="1"/>
</dbReference>
<evidence type="ECO:0000313" key="5">
    <source>
        <dbReference type="Proteomes" id="UP001304671"/>
    </source>
</evidence>
<keyword evidence="1" id="KW-0175">Coiled coil</keyword>
<evidence type="ECO:0000256" key="1">
    <source>
        <dbReference type="SAM" id="Coils"/>
    </source>
</evidence>
<evidence type="ECO:0000313" key="4">
    <source>
        <dbReference type="EMBL" id="MEA5258634.1"/>
    </source>
</evidence>
<feature type="transmembrane region" description="Helical" evidence="2">
    <location>
        <begin position="370"/>
        <end position="390"/>
    </location>
</feature>
<organism evidence="4 5">
    <name type="scientific">Arcicella aquatica</name>
    <dbReference type="NCBI Taxonomy" id="217141"/>
    <lineage>
        <taxon>Bacteria</taxon>
        <taxon>Pseudomonadati</taxon>
        <taxon>Bacteroidota</taxon>
        <taxon>Cytophagia</taxon>
        <taxon>Cytophagales</taxon>
        <taxon>Flectobacillaceae</taxon>
        <taxon>Arcicella</taxon>
    </lineage>
</organism>
<keyword evidence="5" id="KW-1185">Reference proteome</keyword>
<name>A0ABU5QPN1_9BACT</name>
<dbReference type="EMBL" id="JAYFUL010000019">
    <property type="protein sequence ID" value="MEA5258634.1"/>
    <property type="molecule type" value="Genomic_DNA"/>
</dbReference>
<accession>A0ABU5QPN1</accession>
<feature type="domain" description="Zinc-ribbon" evidence="3">
    <location>
        <begin position="13"/>
        <end position="32"/>
    </location>
</feature>
<keyword evidence="2" id="KW-0472">Membrane</keyword>
<feature type="transmembrane region" description="Helical" evidence="2">
    <location>
        <begin position="446"/>
        <end position="470"/>
    </location>
</feature>
<dbReference type="Proteomes" id="UP001304671">
    <property type="component" value="Unassembled WGS sequence"/>
</dbReference>
<evidence type="ECO:0000259" key="3">
    <source>
        <dbReference type="Pfam" id="PF13240"/>
    </source>
</evidence>